<accession>A0ABT2VKQ8</accession>
<gene>
    <name evidence="1" type="ORF">OCL06_00315</name>
</gene>
<reference evidence="2" key="1">
    <citation type="submission" date="2023-07" db="EMBL/GenBank/DDBJ databases">
        <title>Study on multiphase classification of strain Alteromonas salexigens isolated from the Yellow Sea.</title>
        <authorList>
            <person name="Sun L."/>
        </authorList>
    </citation>
    <scope>NUCLEOTIDE SEQUENCE [LARGE SCALE GENOMIC DNA]</scope>
    <source>
        <strain evidence="2">ASW11-19</strain>
    </source>
</reference>
<organism evidence="1 2">
    <name type="scientific">Alteromonas salexigens</name>
    <dbReference type="NCBI Taxonomy" id="2982530"/>
    <lineage>
        <taxon>Bacteria</taxon>
        <taxon>Pseudomonadati</taxon>
        <taxon>Pseudomonadota</taxon>
        <taxon>Gammaproteobacteria</taxon>
        <taxon>Alteromonadales</taxon>
        <taxon>Alteromonadaceae</taxon>
        <taxon>Alteromonas/Salinimonas group</taxon>
        <taxon>Alteromonas</taxon>
    </lineage>
</organism>
<keyword evidence="2" id="KW-1185">Reference proteome</keyword>
<proteinExistence type="predicted"/>
<sequence>MILRVFIAVFALLLLISATLLVVIVETTPLVTTRASEQVNDADTVNALLSQLQQSIKNRDESQTLVITEPQLDSLVGFIQRAAAGFRGKVNVTPSASMLAVSLQLPYTAGQGWLNLSVTLLPGKEVKVDQVSLGDLQIPGGLALRVLEWLVNVWTDSDIASYARQQVRGITMTDEDITVRLAPLEGLLRRLNEVKNGLTVEQDTELRDLTAYYLRYISWQDLSLDSTPQSLASYMQLTLARAAARSNPDTAVQHNKAAILALAVFVGHHRIANFVGDIQPDADRALRPARPAHLAGREDLARHFIISAALKVLSEQGVSLAIGEFKELMDRAMGGSGYSFVDLAADMAGVEFARVATDPDLARQVQAVIAANREEGVFMPAIEGLPEGLSKAEFEREYKQVDSDKYLQEVAEIRARLAELPLYATSP</sequence>
<name>A0ABT2VKQ8_9ALTE</name>
<evidence type="ECO:0000313" key="2">
    <source>
        <dbReference type="Proteomes" id="UP001209257"/>
    </source>
</evidence>
<comment type="caution">
    <text evidence="1">The sequence shown here is derived from an EMBL/GenBank/DDBJ whole genome shotgun (WGS) entry which is preliminary data.</text>
</comment>
<dbReference type="Proteomes" id="UP001209257">
    <property type="component" value="Unassembled WGS sequence"/>
</dbReference>
<dbReference type="RefSeq" id="WP_262991725.1">
    <property type="nucleotide sequence ID" value="NZ_JAOTJC010000002.1"/>
</dbReference>
<evidence type="ECO:0000313" key="1">
    <source>
        <dbReference type="EMBL" id="MCU7553033.1"/>
    </source>
</evidence>
<dbReference type="EMBL" id="JAOTJC010000002">
    <property type="protein sequence ID" value="MCU7553033.1"/>
    <property type="molecule type" value="Genomic_DNA"/>
</dbReference>
<protein>
    <submittedName>
        <fullName evidence="1">Uncharacterized protein</fullName>
    </submittedName>
</protein>